<protein>
    <submittedName>
        <fullName evidence="1">Uncharacterized protein</fullName>
    </submittedName>
</protein>
<sequence length="116" mass="12584">MRLPWSPVFLPSMAPVALGGYQPRPLSSSFTCITRTAVWLSAGPSTSSGPICILLSTRGKPSGAMALYRTVSLVLTLRQRNGLLSQARVRKTMVVRSTMSTLTCVLNLLWVSWTAT</sequence>
<reference evidence="1" key="1">
    <citation type="submission" date="2014-09" db="EMBL/GenBank/DDBJ databases">
        <authorList>
            <person name="Magalhaes I.L.F."/>
            <person name="Oliveira U."/>
            <person name="Santos F.R."/>
            <person name="Vidigal T.H.D.A."/>
            <person name="Brescovit A.D."/>
            <person name="Santos A.J."/>
        </authorList>
    </citation>
    <scope>NUCLEOTIDE SEQUENCE</scope>
    <source>
        <tissue evidence="1">Shoot tissue taken approximately 20 cm above the soil surface</tissue>
    </source>
</reference>
<dbReference type="AlphaFoldDB" id="A0A0A9FN64"/>
<reference evidence="1" key="2">
    <citation type="journal article" date="2015" name="Data Brief">
        <title>Shoot transcriptome of the giant reed, Arundo donax.</title>
        <authorList>
            <person name="Barrero R.A."/>
            <person name="Guerrero F.D."/>
            <person name="Moolhuijzen P."/>
            <person name="Goolsby J.A."/>
            <person name="Tidwell J."/>
            <person name="Bellgard S.E."/>
            <person name="Bellgard M.I."/>
        </authorList>
    </citation>
    <scope>NUCLEOTIDE SEQUENCE</scope>
    <source>
        <tissue evidence="1">Shoot tissue taken approximately 20 cm above the soil surface</tissue>
    </source>
</reference>
<accession>A0A0A9FN64</accession>
<proteinExistence type="predicted"/>
<name>A0A0A9FN64_ARUDO</name>
<organism evidence="1">
    <name type="scientific">Arundo donax</name>
    <name type="common">Giant reed</name>
    <name type="synonym">Donax arundinaceus</name>
    <dbReference type="NCBI Taxonomy" id="35708"/>
    <lineage>
        <taxon>Eukaryota</taxon>
        <taxon>Viridiplantae</taxon>
        <taxon>Streptophyta</taxon>
        <taxon>Embryophyta</taxon>
        <taxon>Tracheophyta</taxon>
        <taxon>Spermatophyta</taxon>
        <taxon>Magnoliopsida</taxon>
        <taxon>Liliopsida</taxon>
        <taxon>Poales</taxon>
        <taxon>Poaceae</taxon>
        <taxon>PACMAD clade</taxon>
        <taxon>Arundinoideae</taxon>
        <taxon>Arundineae</taxon>
        <taxon>Arundo</taxon>
    </lineage>
</organism>
<evidence type="ECO:0000313" key="1">
    <source>
        <dbReference type="EMBL" id="JAE13722.1"/>
    </source>
</evidence>
<dbReference type="EMBL" id="GBRH01184174">
    <property type="protein sequence ID" value="JAE13722.1"/>
    <property type="molecule type" value="Transcribed_RNA"/>
</dbReference>